<protein>
    <submittedName>
        <fullName evidence="2">Glycosyltransferase</fullName>
        <ecNumber evidence="2">2.4.-.-</ecNumber>
    </submittedName>
</protein>
<dbReference type="InterPro" id="IPR029044">
    <property type="entry name" value="Nucleotide-diphossugar_trans"/>
</dbReference>
<dbReference type="RefSeq" id="WP_260593241.1">
    <property type="nucleotide sequence ID" value="NZ_CP104003.1"/>
</dbReference>
<gene>
    <name evidence="2" type="ORF">N0B31_19290</name>
</gene>
<evidence type="ECO:0000259" key="1">
    <source>
        <dbReference type="Pfam" id="PF00535"/>
    </source>
</evidence>
<reference evidence="2" key="1">
    <citation type="submission" date="2022-09" db="EMBL/GenBank/DDBJ databases">
        <title>Diverse halophilic archaea isolated from saline environments.</title>
        <authorList>
            <person name="Cui H.-L."/>
        </authorList>
    </citation>
    <scope>NUCLEOTIDE SEQUENCE</scope>
    <source>
        <strain evidence="2">ZS-35-S2</strain>
    </source>
</reference>
<evidence type="ECO:0000313" key="3">
    <source>
        <dbReference type="Proteomes" id="UP001057580"/>
    </source>
</evidence>
<dbReference type="AlphaFoldDB" id="A0A9E7R2C3"/>
<dbReference type="PANTHER" id="PTHR43685">
    <property type="entry name" value="GLYCOSYLTRANSFERASE"/>
    <property type="match status" value="1"/>
</dbReference>
<dbReference type="EC" id="2.4.-.-" evidence="2"/>
<dbReference type="KEGG" id="ssai:N0B31_19290"/>
<dbReference type="GeneID" id="74944614"/>
<proteinExistence type="predicted"/>
<name>A0A9E7R2C3_9EURY</name>
<sequence length="306" mass="34992">MDRFVLDETRLRTDEWLGEQPADPKATVVVVTHDVVTHTPVGEADLRDTFEGLKAQTTDEFELVVVSTRSEDLRRLLRDVGITCRFVEMTVDYGANAARNIGAALGRGDVVVFLDHDAIPAETFVEEHLLAHEERDVVAVRGRLFVKTASVYNRLQAIYDFGERSFPYLLDHEANASVDRETYLEVGGFDEDIWGHEGAELTKRLLEVADREEIRYVPGPVVYHDYAVSFWEVLEKKARHQRAKRVLRERDPETFAVYSEFPLPEGAYTGGRWEGRLVYVANRITEQLGNLMAGYFQRRRNKQSDA</sequence>
<keyword evidence="3" id="KW-1185">Reference proteome</keyword>
<dbReference type="InterPro" id="IPR001173">
    <property type="entry name" value="Glyco_trans_2-like"/>
</dbReference>
<dbReference type="Proteomes" id="UP001057580">
    <property type="component" value="Chromosome"/>
</dbReference>
<dbReference type="SUPFAM" id="SSF53448">
    <property type="entry name" value="Nucleotide-diphospho-sugar transferases"/>
    <property type="match status" value="1"/>
</dbReference>
<dbReference type="Gene3D" id="3.90.550.10">
    <property type="entry name" value="Spore Coat Polysaccharide Biosynthesis Protein SpsA, Chain A"/>
    <property type="match status" value="1"/>
</dbReference>
<accession>A0A9E7R2C3</accession>
<keyword evidence="2" id="KW-0808">Transferase</keyword>
<keyword evidence="2" id="KW-0328">Glycosyltransferase</keyword>
<dbReference type="PANTHER" id="PTHR43685:SF2">
    <property type="entry name" value="GLYCOSYLTRANSFERASE 2-LIKE DOMAIN-CONTAINING PROTEIN"/>
    <property type="match status" value="1"/>
</dbReference>
<evidence type="ECO:0000313" key="2">
    <source>
        <dbReference type="EMBL" id="UWM54247.1"/>
    </source>
</evidence>
<dbReference type="EMBL" id="CP104003">
    <property type="protein sequence ID" value="UWM54247.1"/>
    <property type="molecule type" value="Genomic_DNA"/>
</dbReference>
<dbReference type="Pfam" id="PF00535">
    <property type="entry name" value="Glycos_transf_2"/>
    <property type="match status" value="1"/>
</dbReference>
<dbReference type="InterPro" id="IPR050834">
    <property type="entry name" value="Glycosyltransf_2"/>
</dbReference>
<dbReference type="GO" id="GO:0016757">
    <property type="term" value="F:glycosyltransferase activity"/>
    <property type="evidence" value="ECO:0007669"/>
    <property type="project" value="UniProtKB-KW"/>
</dbReference>
<organism evidence="2 3">
    <name type="scientific">Salinirubellus salinus</name>
    <dbReference type="NCBI Taxonomy" id="1364945"/>
    <lineage>
        <taxon>Archaea</taxon>
        <taxon>Methanobacteriati</taxon>
        <taxon>Methanobacteriota</taxon>
        <taxon>Stenosarchaea group</taxon>
        <taxon>Halobacteria</taxon>
        <taxon>Halobacteriales</taxon>
        <taxon>Natronomonadaceae</taxon>
        <taxon>Salinirubellus</taxon>
    </lineage>
</organism>
<feature type="domain" description="Glycosyltransferase 2-like" evidence="1">
    <location>
        <begin position="28"/>
        <end position="155"/>
    </location>
</feature>